<dbReference type="EMBL" id="CAJVPL010000029">
    <property type="protein sequence ID" value="CAG8435869.1"/>
    <property type="molecule type" value="Genomic_DNA"/>
</dbReference>
<accession>A0A9N8V136</accession>
<organism evidence="1 2">
    <name type="scientific">Ambispora gerdemannii</name>
    <dbReference type="NCBI Taxonomy" id="144530"/>
    <lineage>
        <taxon>Eukaryota</taxon>
        <taxon>Fungi</taxon>
        <taxon>Fungi incertae sedis</taxon>
        <taxon>Mucoromycota</taxon>
        <taxon>Glomeromycotina</taxon>
        <taxon>Glomeromycetes</taxon>
        <taxon>Archaeosporales</taxon>
        <taxon>Ambisporaceae</taxon>
        <taxon>Ambispora</taxon>
    </lineage>
</organism>
<evidence type="ECO:0000313" key="2">
    <source>
        <dbReference type="Proteomes" id="UP000789831"/>
    </source>
</evidence>
<keyword evidence="2" id="KW-1185">Reference proteome</keyword>
<reference evidence="1" key="1">
    <citation type="submission" date="2021-06" db="EMBL/GenBank/DDBJ databases">
        <authorList>
            <person name="Kallberg Y."/>
            <person name="Tangrot J."/>
            <person name="Rosling A."/>
        </authorList>
    </citation>
    <scope>NUCLEOTIDE SEQUENCE</scope>
    <source>
        <strain evidence="1">MT106</strain>
    </source>
</reference>
<protein>
    <submittedName>
        <fullName evidence="1">6001_t:CDS:1</fullName>
    </submittedName>
</protein>
<proteinExistence type="predicted"/>
<dbReference type="AlphaFoldDB" id="A0A9N8V136"/>
<name>A0A9N8V136_9GLOM</name>
<evidence type="ECO:0000313" key="1">
    <source>
        <dbReference type="EMBL" id="CAG8435869.1"/>
    </source>
</evidence>
<dbReference type="Proteomes" id="UP000789831">
    <property type="component" value="Unassembled WGS sequence"/>
</dbReference>
<gene>
    <name evidence="1" type="ORF">AGERDE_LOCUS592</name>
</gene>
<comment type="caution">
    <text evidence="1">The sequence shown here is derived from an EMBL/GenBank/DDBJ whole genome shotgun (WGS) entry which is preliminary data.</text>
</comment>
<sequence>MTENKKHLFGPLAIRNGGVLIFEIFKFAPPNQKYSNEKHNLSYFSKVEGFMFWDFKNTFD</sequence>